<protein>
    <submittedName>
        <fullName evidence="3">Outer membrane protein beta-barrel domain-containing protein</fullName>
    </submittedName>
</protein>
<keyword evidence="4" id="KW-1185">Reference proteome</keyword>
<dbReference type="InterPro" id="IPR025665">
    <property type="entry name" value="Beta-barrel_OMP_2"/>
</dbReference>
<feature type="region of interest" description="Disordered" evidence="1">
    <location>
        <begin position="176"/>
        <end position="199"/>
    </location>
</feature>
<accession>A0A1I0BIS6</accession>
<dbReference type="STRING" id="82805.SAMN04487998_1089"/>
<evidence type="ECO:0000313" key="3">
    <source>
        <dbReference type="EMBL" id="SET06886.1"/>
    </source>
</evidence>
<evidence type="ECO:0000256" key="1">
    <source>
        <dbReference type="SAM" id="MobiDB-lite"/>
    </source>
</evidence>
<reference evidence="4" key="1">
    <citation type="submission" date="2016-10" db="EMBL/GenBank/DDBJ databases">
        <authorList>
            <person name="Varghese N."/>
            <person name="Submissions S."/>
        </authorList>
    </citation>
    <scope>NUCLEOTIDE SEQUENCE [LARGE SCALE GENOMIC DNA]</scope>
    <source>
        <strain evidence="4">DSM 15310</strain>
    </source>
</reference>
<gene>
    <name evidence="3" type="ORF">SAMN04487998_1089</name>
</gene>
<proteinExistence type="predicted"/>
<dbReference type="Proteomes" id="UP000198697">
    <property type="component" value="Unassembled WGS sequence"/>
</dbReference>
<dbReference type="RefSeq" id="WP_092769104.1">
    <property type="nucleotide sequence ID" value="NZ_FOHS01000001.1"/>
</dbReference>
<dbReference type="OrthoDB" id="863638at2"/>
<feature type="region of interest" description="Disordered" evidence="1">
    <location>
        <begin position="77"/>
        <end position="146"/>
    </location>
</feature>
<evidence type="ECO:0000313" key="4">
    <source>
        <dbReference type="Proteomes" id="UP000198697"/>
    </source>
</evidence>
<organism evidence="3 4">
    <name type="scientific">Hymenobacter actinosclerus</name>
    <dbReference type="NCBI Taxonomy" id="82805"/>
    <lineage>
        <taxon>Bacteria</taxon>
        <taxon>Pseudomonadati</taxon>
        <taxon>Bacteroidota</taxon>
        <taxon>Cytophagia</taxon>
        <taxon>Cytophagales</taxon>
        <taxon>Hymenobacteraceae</taxon>
        <taxon>Hymenobacter</taxon>
    </lineage>
</organism>
<dbReference type="AlphaFoldDB" id="A0A1I0BIS6"/>
<dbReference type="EMBL" id="FOHS01000001">
    <property type="protein sequence ID" value="SET06886.1"/>
    <property type="molecule type" value="Genomic_DNA"/>
</dbReference>
<name>A0A1I0BIS6_9BACT</name>
<evidence type="ECO:0000259" key="2">
    <source>
        <dbReference type="Pfam" id="PF13568"/>
    </source>
</evidence>
<feature type="domain" description="Outer membrane protein beta-barrel" evidence="2">
    <location>
        <begin position="300"/>
        <end position="443"/>
    </location>
</feature>
<sequence>MTEHDPLFDHLRRQLHDYGPPPPESVWAGIRQQVPAPRAPRPWRLPALLALLVLTLTFTARYWRPLFHPAAPAAASRAAQPAGTQPAGFNAEPGQPAGPANRSTQPTGLPKLTTPPENEAKPLAAGTPDPVQPTARGAAAKALHRKPAAPQLIAGGALASSARRRAEALLALAPAGRPRRAARWPQAQAGPVAGSAGPATAADSDYLHFTPALDDDAVGSSRYRRAGRALADGFRPLAFRRALLELPARQPAGSGLPPVEQQPEAGQLPRLPADWSVQVLAGPGLTYRLLGRSATQLQRLERPAAGFSGQLMVAYTFSPRLTLAAGLGYAQYATTLRYQLASRRPDSVVAAVDFRDQYHFLTVPVQARLALGGNHRWRYGVLGGAELAVLTSARTTEGSPCYCRQQRWLGSAPGSDSTFRSLNLALTAGAFASYQFRPGQWLTIQPQAQLFANPLNAAGSAARRPWNLGLQLGYRWELPPRRR</sequence>
<dbReference type="Pfam" id="PF13568">
    <property type="entry name" value="OMP_b-brl_2"/>
    <property type="match status" value="1"/>
</dbReference>